<feature type="domain" description="FUZ/MON1/HPS1 second Longin" evidence="5">
    <location>
        <begin position="420"/>
        <end position="505"/>
    </location>
</feature>
<feature type="region of interest" description="Disordered" evidence="3">
    <location>
        <begin position="347"/>
        <end position="412"/>
    </location>
</feature>
<evidence type="ECO:0000256" key="1">
    <source>
        <dbReference type="ARBA" id="ARBA00008968"/>
    </source>
</evidence>
<dbReference type="Pfam" id="PF19038">
    <property type="entry name" value="Fuz_longin_3"/>
    <property type="match status" value="1"/>
</dbReference>
<feature type="compositionally biased region" description="Acidic residues" evidence="3">
    <location>
        <begin position="354"/>
        <end position="371"/>
    </location>
</feature>
<dbReference type="AlphaFoldDB" id="A0A9D4P3Y1"/>
<dbReference type="Pfam" id="PF19037">
    <property type="entry name" value="Fuz_longin_2"/>
    <property type="match status" value="1"/>
</dbReference>
<proteinExistence type="inferred from homology"/>
<reference evidence="7" key="2">
    <citation type="journal article" date="2021" name="World Allergy Organ. J.">
        <title>Chromosome-level assembly of Dermatophagoides farinae genome and transcriptome reveals two novel allergens Der f 37 and Der f 39.</title>
        <authorList>
            <person name="Chen J."/>
            <person name="Cai Z."/>
            <person name="Fan D."/>
            <person name="Hu J."/>
            <person name="Hou Y."/>
            <person name="He Y."/>
            <person name="Zhang Z."/>
            <person name="Zhao Z."/>
            <person name="Gao P."/>
            <person name="Hu W."/>
            <person name="Sun J."/>
            <person name="Li J."/>
            <person name="Ji K."/>
        </authorList>
    </citation>
    <scope>NUCLEOTIDE SEQUENCE</scope>
    <source>
        <strain evidence="7">JKM2019</strain>
    </source>
</reference>
<organism evidence="7">
    <name type="scientific">Dermatophagoides farinae</name>
    <name type="common">American house dust mite</name>
    <dbReference type="NCBI Taxonomy" id="6954"/>
    <lineage>
        <taxon>Eukaryota</taxon>
        <taxon>Metazoa</taxon>
        <taxon>Ecdysozoa</taxon>
        <taxon>Arthropoda</taxon>
        <taxon>Chelicerata</taxon>
        <taxon>Arachnida</taxon>
        <taxon>Acari</taxon>
        <taxon>Acariformes</taxon>
        <taxon>Sarcoptiformes</taxon>
        <taxon>Astigmata</taxon>
        <taxon>Psoroptidia</taxon>
        <taxon>Analgoidea</taxon>
        <taxon>Pyroglyphidae</taxon>
        <taxon>Dermatophagoidinae</taxon>
        <taxon>Dermatophagoides</taxon>
    </lineage>
</organism>
<feature type="domain" description="FUZ/MON1/HPS1 first Longin" evidence="4">
    <location>
        <begin position="131"/>
        <end position="250"/>
    </location>
</feature>
<evidence type="ECO:0000259" key="5">
    <source>
        <dbReference type="Pfam" id="PF19037"/>
    </source>
</evidence>
<feature type="compositionally biased region" description="Basic and acidic residues" evidence="3">
    <location>
        <begin position="384"/>
        <end position="396"/>
    </location>
</feature>
<reference evidence="7" key="1">
    <citation type="submission" date="2020-06" db="EMBL/GenBank/DDBJ databases">
        <authorList>
            <person name="Ji K."/>
            <person name="Li J."/>
        </authorList>
    </citation>
    <scope>NUCLEOTIDE SEQUENCE</scope>
    <source>
        <strain evidence="7">JKM2019</strain>
        <tissue evidence="7">Whole body</tissue>
    </source>
</reference>
<dbReference type="Gene3D" id="1.10.601.10">
    <property type="entry name" value="RNA Polymerase Primary Sigma Factor"/>
    <property type="match status" value="1"/>
</dbReference>
<dbReference type="InterPro" id="IPR043972">
    <property type="entry name" value="FUZ/MON1/HPS1_longin_1"/>
</dbReference>
<feature type="compositionally biased region" description="Polar residues" evidence="3">
    <location>
        <begin position="28"/>
        <end position="43"/>
    </location>
</feature>
<feature type="region of interest" description="Disordered" evidence="3">
    <location>
        <begin position="1"/>
        <end position="53"/>
    </location>
</feature>
<gene>
    <name evidence="7" type="ORF">HUG17_5652</name>
</gene>
<dbReference type="Pfam" id="PF19036">
    <property type="entry name" value="Fuz_longin_1"/>
    <property type="match status" value="1"/>
</dbReference>
<dbReference type="PANTHER" id="PTHR13027">
    <property type="entry name" value="SAND PROTEIN-RELATED"/>
    <property type="match status" value="1"/>
</dbReference>
<dbReference type="InterPro" id="IPR043970">
    <property type="entry name" value="FUZ/MON1/HPS1_longin_3"/>
</dbReference>
<comment type="similarity">
    <text evidence="1 2">Belongs to the MON1/SAND family.</text>
</comment>
<feature type="domain" description="FUZ/MON1/HPS1 third Longin" evidence="6">
    <location>
        <begin position="562"/>
        <end position="624"/>
    </location>
</feature>
<evidence type="ECO:0000256" key="3">
    <source>
        <dbReference type="SAM" id="MobiDB-lite"/>
    </source>
</evidence>
<dbReference type="GO" id="GO:0006623">
    <property type="term" value="P:protein targeting to vacuole"/>
    <property type="evidence" value="ECO:0007669"/>
    <property type="project" value="UniProtKB-UniRule"/>
</dbReference>
<dbReference type="PANTHER" id="PTHR13027:SF7">
    <property type="entry name" value="VACUOLAR FUSION PROTEIN MON1 HOMOLOG"/>
    <property type="match status" value="1"/>
</dbReference>
<evidence type="ECO:0000256" key="2">
    <source>
        <dbReference type="RuleBase" id="RU367048"/>
    </source>
</evidence>
<evidence type="ECO:0000259" key="6">
    <source>
        <dbReference type="Pfam" id="PF19038"/>
    </source>
</evidence>
<evidence type="ECO:0000313" key="7">
    <source>
        <dbReference type="EMBL" id="KAH7642605.1"/>
    </source>
</evidence>
<dbReference type="GO" id="GO:0032510">
    <property type="term" value="P:endosome to lysosome transport via multivesicular body sorting pathway"/>
    <property type="evidence" value="ECO:0007669"/>
    <property type="project" value="TreeGrafter"/>
</dbReference>
<name>A0A9D4P3Y1_DERFA</name>
<protein>
    <recommendedName>
        <fullName evidence="2">Vacuolar fusion protein MON1 homolog</fullName>
    </recommendedName>
</protein>
<dbReference type="EMBL" id="SDOV01000004">
    <property type="protein sequence ID" value="KAH7642605.1"/>
    <property type="molecule type" value="Genomic_DNA"/>
</dbReference>
<comment type="function">
    <text evidence="2">Plays an important role in membrane trafficking through the secretory apparatus.</text>
</comment>
<feature type="compositionally biased region" description="Low complexity" evidence="3">
    <location>
        <begin position="1"/>
        <end position="15"/>
    </location>
</feature>
<dbReference type="PRINTS" id="PR01546">
    <property type="entry name" value="YEAST73DUF"/>
</dbReference>
<feature type="compositionally biased region" description="Low complexity" evidence="3">
    <location>
        <begin position="398"/>
        <end position="411"/>
    </location>
</feature>
<dbReference type="InterPro" id="IPR004353">
    <property type="entry name" value="Mon1"/>
</dbReference>
<comment type="caution">
    <text evidence="7">The sequence shown here is derived from an EMBL/GenBank/DDBJ whole genome shotgun (WGS) entry which is preliminary data.</text>
</comment>
<dbReference type="InterPro" id="IPR043971">
    <property type="entry name" value="FUZ/MON1/HPS1_longin_2"/>
</dbReference>
<accession>A0A9D4P3Y1</accession>
<evidence type="ECO:0000259" key="4">
    <source>
        <dbReference type="Pfam" id="PF19036"/>
    </source>
</evidence>
<dbReference type="GO" id="GO:0035658">
    <property type="term" value="C:Mon1-Ccz1 complex"/>
    <property type="evidence" value="ECO:0007669"/>
    <property type="project" value="TreeGrafter"/>
</dbReference>
<sequence>MSIETNSTTTSNITSFQEEVINEDENPIETSRSSLNPIDSSSPKLCPDDHDDLDRNETIYIESDKQNINSDNDIDDRKNKDEELVVQSFESKLSIQSNNDNETTTNIISSNDWNLKTFLNEHSIHHNDIDVLIMSEAGKPIYCYSGRKDVTTLMGVCVALINYVIKTQNDQLKTIRTNNDLNINFAIRSPLVIVVVCRQLTCFDEYTLINQIHAQIISTITLKKLKSIFQQAPTYDLKRIIHKNDFKTLDILVKSITTPITELFPTYKNKRYKLMGAIMNPNIREQINMIINQSVATNNDIVFTILFHIEDDEQLDGSGGGGGGGGGVGNVQCLPIDLDSHIQWNHFNPNISSDYDDDDDDEDEDNDDENDSTTNDLYESFESSTKENYQKSDNHLEQQQQQQQQSSSSSSINRMTKNLKLISVCNHTNKFRINPLDIQLLYALIKASDSLLSSTETLWIPLCLSRVDANRFLHAHVSYLSKKYCLIILDVDHNNFEKCRQVKETINFKLDQIRLTEPMIGLGSNITELGQPHLQYLCHQTPKHCIVWQSSIQTEFSSLNYYLIERMQRSSLKTLWLRSMKEQCSLLGWQTATFQLYAQFDGFVTKQSALETVDTFIKWFKKEEDKLIIKD</sequence>
<dbReference type="Proteomes" id="UP000828236">
    <property type="component" value="Unassembled WGS sequence"/>
</dbReference>